<evidence type="ECO:0000313" key="2">
    <source>
        <dbReference type="EMBL" id="KIE13181.1"/>
    </source>
</evidence>
<gene>
    <name evidence="2" type="ORF">DA73_0207250</name>
    <name evidence="1" type="ORF">DA73_0400021910</name>
</gene>
<comment type="caution">
    <text evidence="2">The sequence shown here is derived from an EMBL/GenBank/DDBJ whole genome shotgun (WGS) entry which is preliminary data.</text>
</comment>
<evidence type="ECO:0000313" key="3">
    <source>
        <dbReference type="Proteomes" id="UP000029738"/>
    </source>
</evidence>
<dbReference type="EMBL" id="JHEG02000019">
    <property type="protein sequence ID" value="KIE13181.1"/>
    <property type="molecule type" value="Genomic_DNA"/>
</dbReference>
<protein>
    <submittedName>
        <fullName evidence="2">Uncharacterized protein</fullName>
    </submittedName>
</protein>
<evidence type="ECO:0000313" key="1">
    <source>
        <dbReference type="EMBL" id="KAF3887849.1"/>
    </source>
</evidence>
<name>A0A0C1NK30_9CYAN</name>
<sequence>MLNFPLVLIVLPIYASLSYLQEPTINLSYNDNDRTSIVQASKQDKTNEIHLVQVPSTTETQIPTSIFNWHINLASRELKSLKFFGKDWKADYNAAMDSWTLTQINLPDSVSYNDTFAELFVSTFPDDAPTNVNAFAEKLKSSKFLDWGFVWTEVRIIESDSNGFLIRGIQMDTQDKAKKPVFVMLRTIAGKKILFQSSFSPAPDDLKILDKMIELAKTAKF</sequence>
<dbReference type="AlphaFoldDB" id="A0A0C1NK30"/>
<proteinExistence type="predicted"/>
<reference evidence="1" key="2">
    <citation type="submission" date="2019-11" db="EMBL/GenBank/DDBJ databases">
        <title>Improved Assembly of Tolypothrix boutellei genome.</title>
        <authorList>
            <person name="Sarangi A.N."/>
            <person name="Mukherjee M."/>
            <person name="Ghosh S."/>
            <person name="Singh D."/>
            <person name="Das A."/>
            <person name="Kant S."/>
            <person name="Prusty A."/>
            <person name="Tripathy S."/>
        </authorList>
    </citation>
    <scope>NUCLEOTIDE SEQUENCE</scope>
    <source>
        <strain evidence="1">VB521301</strain>
    </source>
</reference>
<dbReference type="EMBL" id="JHEG04000001">
    <property type="protein sequence ID" value="KAF3887849.1"/>
    <property type="molecule type" value="Genomic_DNA"/>
</dbReference>
<keyword evidence="3" id="KW-1185">Reference proteome</keyword>
<dbReference type="RefSeq" id="WP_038088776.1">
    <property type="nucleotide sequence ID" value="NZ_JHEG04000001.1"/>
</dbReference>
<reference evidence="2" key="1">
    <citation type="journal article" date="2015" name="Genome Announc.">
        <title>Draft Genome Sequence of Tolypothrix boutellei Strain VB521301.</title>
        <authorList>
            <person name="Chandrababunaidu M.M."/>
            <person name="Singh D."/>
            <person name="Sen D."/>
            <person name="Bhan S."/>
            <person name="Das S."/>
            <person name="Gupta A."/>
            <person name="Adhikary S.P."/>
            <person name="Tripathy S."/>
        </authorList>
    </citation>
    <scope>NUCLEOTIDE SEQUENCE</scope>
    <source>
        <strain evidence="2">VB521301</strain>
    </source>
</reference>
<dbReference type="STRING" id="1479485.DA73_0207250"/>
<dbReference type="Proteomes" id="UP000029738">
    <property type="component" value="Unassembled WGS sequence"/>
</dbReference>
<accession>A0A0C1NK30</accession>
<organism evidence="2">
    <name type="scientific">Tolypothrix bouteillei VB521301</name>
    <dbReference type="NCBI Taxonomy" id="1479485"/>
    <lineage>
        <taxon>Bacteria</taxon>
        <taxon>Bacillati</taxon>
        <taxon>Cyanobacteriota</taxon>
        <taxon>Cyanophyceae</taxon>
        <taxon>Nostocales</taxon>
        <taxon>Tolypothrichaceae</taxon>
        <taxon>Tolypothrix</taxon>
    </lineage>
</organism>